<dbReference type="PATRIC" id="fig|632772.20.peg.2555"/>
<evidence type="ECO:0000313" key="3">
    <source>
        <dbReference type="Proteomes" id="UP000002212"/>
    </source>
</evidence>
<dbReference type="PANTHER" id="PTHR43615:SF1">
    <property type="entry name" value="PPDK_N DOMAIN-CONTAINING PROTEIN"/>
    <property type="match status" value="1"/>
</dbReference>
<dbReference type="Proteomes" id="UP000002212">
    <property type="component" value="Chromosome"/>
</dbReference>
<protein>
    <recommendedName>
        <fullName evidence="1">PEP-utilising enzyme mobile domain-containing protein</fullName>
    </recommendedName>
</protein>
<dbReference type="SUPFAM" id="SSF52009">
    <property type="entry name" value="Phosphohistidine domain"/>
    <property type="match status" value="1"/>
</dbReference>
<dbReference type="InterPro" id="IPR008279">
    <property type="entry name" value="PEP-util_enz_mobile_dom"/>
</dbReference>
<name>C1B3J2_RHOOB</name>
<organism evidence="2 3">
    <name type="scientific">Rhodococcus opacus (strain B4)</name>
    <dbReference type="NCBI Taxonomy" id="632772"/>
    <lineage>
        <taxon>Bacteria</taxon>
        <taxon>Bacillati</taxon>
        <taxon>Actinomycetota</taxon>
        <taxon>Actinomycetes</taxon>
        <taxon>Mycobacteriales</taxon>
        <taxon>Nocardiaceae</taxon>
        <taxon>Rhodococcus</taxon>
    </lineage>
</organism>
<dbReference type="InterPro" id="IPR051549">
    <property type="entry name" value="PEP_Utilizing_Enz"/>
</dbReference>
<dbReference type="GO" id="GO:0016772">
    <property type="term" value="F:transferase activity, transferring phosphorus-containing groups"/>
    <property type="evidence" value="ECO:0007669"/>
    <property type="project" value="InterPro"/>
</dbReference>
<sequence length="547" mass="60106">MRRNSLYTNVTDPIRGTSEPDRYWTSTNLGEACPEVMSPMCWSVWEQSAELGWLYSMYAFGVLPKRKVVVSPDVNDRGLSCFFGRQALNVDAIKEIMSALPGIDADDFERDLMGSVRPDAPRFEATYARVPVLMFKAPYALLRTGSRLRSLHDEMYDYWTSAVFSRTVSKCEPIEDLVKARERFQRIFSVHCVQRFMFQGAQSAVAQAAAKAGDAALADQLLSGVGDVNETKMADDLWRLGQGELTETEFLSKWGYHGPNEGNPYTSVWRENPGPVRALAASYAQRAERPAERAARAQASGAEAERRLLAATPSARRPVTRWLLHRMRNIIRTLQIGKAAYLMAIDAARAAARTFGAQQVERGVLDQIDDVFFFTIEECEELAAGRLPNPREIVDVRRATRADYKAMVLPVAFRGMPEPLEVDDRIDGATPTELSGAASGGGTVEGRARVVVDPDQEVELDAGDVLVCRFTDPSWAPLMALADALVIDIGGSASHGAVVARELGIPFVIGTENGTRVIRDGDRIRVDGPANLVSVLATAHRPEATPA</sequence>
<dbReference type="Pfam" id="PF00391">
    <property type="entry name" value="PEP-utilizers"/>
    <property type="match status" value="1"/>
</dbReference>
<dbReference type="STRING" id="632772.ROP_24430"/>
<dbReference type="AlphaFoldDB" id="C1B3J2"/>
<accession>C1B3J2</accession>
<proteinExistence type="predicted"/>
<dbReference type="HOGENOM" id="CLU_037941_0_0_11"/>
<feature type="domain" description="PEP-utilising enzyme mobile" evidence="1">
    <location>
        <begin position="461"/>
        <end position="528"/>
    </location>
</feature>
<dbReference type="Gene3D" id="3.50.30.10">
    <property type="entry name" value="Phosphohistidine domain"/>
    <property type="match status" value="1"/>
</dbReference>
<reference evidence="2 3" key="1">
    <citation type="submission" date="2009-03" db="EMBL/GenBank/DDBJ databases">
        <title>Comparison of the complete genome sequences of Rhodococcus erythropolis PR4 and Rhodococcus opacus B4.</title>
        <authorList>
            <person name="Takarada H."/>
            <person name="Sekine M."/>
            <person name="Hosoyama A."/>
            <person name="Yamada R."/>
            <person name="Fujisawa T."/>
            <person name="Omata S."/>
            <person name="Shimizu A."/>
            <person name="Tsukatani N."/>
            <person name="Tanikawa S."/>
            <person name="Fujita N."/>
            <person name="Harayama S."/>
        </authorList>
    </citation>
    <scope>NUCLEOTIDE SEQUENCE [LARGE SCALE GENOMIC DNA]</scope>
    <source>
        <strain evidence="2 3">B4</strain>
    </source>
</reference>
<dbReference type="InterPro" id="IPR036637">
    <property type="entry name" value="Phosphohistidine_dom_sf"/>
</dbReference>
<dbReference type="PANTHER" id="PTHR43615">
    <property type="entry name" value="PHOSPHOENOLPYRUVATE SYNTHASE-RELATED"/>
    <property type="match status" value="1"/>
</dbReference>
<evidence type="ECO:0000313" key="2">
    <source>
        <dbReference type="EMBL" id="BAH50690.1"/>
    </source>
</evidence>
<dbReference type="EMBL" id="AP011115">
    <property type="protein sequence ID" value="BAH50690.1"/>
    <property type="molecule type" value="Genomic_DNA"/>
</dbReference>
<gene>
    <name evidence="2" type="ordered locus">ROP_24430</name>
</gene>
<evidence type="ECO:0000259" key="1">
    <source>
        <dbReference type="Pfam" id="PF00391"/>
    </source>
</evidence>
<dbReference type="KEGG" id="rop:ROP_24430"/>